<evidence type="ECO:0000313" key="5">
    <source>
        <dbReference type="Proteomes" id="UP000801492"/>
    </source>
</evidence>
<dbReference type="CDD" id="cd03045">
    <property type="entry name" value="GST_N_Delta_Epsilon"/>
    <property type="match status" value="1"/>
</dbReference>
<dbReference type="InterPro" id="IPR004046">
    <property type="entry name" value="GST_C"/>
</dbReference>
<evidence type="ECO:0000259" key="3">
    <source>
        <dbReference type="PROSITE" id="PS50405"/>
    </source>
</evidence>
<dbReference type="SFLD" id="SFLDG00358">
    <property type="entry name" value="Main_(cytGST)"/>
    <property type="match status" value="1"/>
</dbReference>
<proteinExistence type="predicted"/>
<protein>
    <recommendedName>
        <fullName evidence="6">Glutathione S-transferase</fullName>
    </recommendedName>
</protein>
<dbReference type="Pfam" id="PF13417">
    <property type="entry name" value="GST_N_3"/>
    <property type="match status" value="1"/>
</dbReference>
<comment type="subunit">
    <text evidence="1">Homodimer.</text>
</comment>
<dbReference type="EMBL" id="VTPC01090885">
    <property type="protein sequence ID" value="KAF2880918.1"/>
    <property type="molecule type" value="Genomic_DNA"/>
</dbReference>
<dbReference type="PANTHER" id="PTHR43969:SF9">
    <property type="entry name" value="GLUTATHIONE S TRANSFERASE D10, ISOFORM A-RELATED"/>
    <property type="match status" value="1"/>
</dbReference>
<evidence type="ECO:0000259" key="2">
    <source>
        <dbReference type="PROSITE" id="PS50404"/>
    </source>
</evidence>
<dbReference type="FunFam" id="1.20.1050.10:FF:000007">
    <property type="entry name" value="Glutathione S-transferase 1-1"/>
    <property type="match status" value="1"/>
</dbReference>
<evidence type="ECO:0008006" key="6">
    <source>
        <dbReference type="Google" id="ProtNLM"/>
    </source>
</evidence>
<dbReference type="FunFam" id="3.40.30.10:FF:000034">
    <property type="entry name" value="glutathione S-transferase 1"/>
    <property type="match status" value="1"/>
</dbReference>
<dbReference type="Proteomes" id="UP000801492">
    <property type="component" value="Unassembled WGS sequence"/>
</dbReference>
<dbReference type="GO" id="GO:0004364">
    <property type="term" value="F:glutathione transferase activity"/>
    <property type="evidence" value="ECO:0007669"/>
    <property type="project" value="TreeGrafter"/>
</dbReference>
<dbReference type="InterPro" id="IPR004045">
    <property type="entry name" value="Glutathione_S-Trfase_N"/>
</dbReference>
<evidence type="ECO:0000313" key="4">
    <source>
        <dbReference type="EMBL" id="KAF2880918.1"/>
    </source>
</evidence>
<dbReference type="Pfam" id="PF00043">
    <property type="entry name" value="GST_C"/>
    <property type="match status" value="1"/>
</dbReference>
<reference evidence="4" key="1">
    <citation type="submission" date="2019-08" db="EMBL/GenBank/DDBJ databases">
        <title>The genome of the North American firefly Photinus pyralis.</title>
        <authorList>
            <consortium name="Photinus pyralis genome working group"/>
            <person name="Fallon T.R."/>
            <person name="Sander Lower S.E."/>
            <person name="Weng J.-K."/>
        </authorList>
    </citation>
    <scope>NUCLEOTIDE SEQUENCE</scope>
    <source>
        <strain evidence="4">TRF0915ILg1</strain>
        <tissue evidence="4">Whole body</tissue>
    </source>
</reference>
<dbReference type="CDD" id="cd03177">
    <property type="entry name" value="GST_C_Delta_Epsilon"/>
    <property type="match status" value="1"/>
</dbReference>
<dbReference type="PANTHER" id="PTHR43969">
    <property type="entry name" value="GLUTATHIONE S TRANSFERASE D10, ISOFORM A-RELATED"/>
    <property type="match status" value="1"/>
</dbReference>
<keyword evidence="5" id="KW-1185">Reference proteome</keyword>
<accession>A0A8K0G043</accession>
<dbReference type="PROSITE" id="PS50405">
    <property type="entry name" value="GST_CTER"/>
    <property type="match status" value="1"/>
</dbReference>
<feature type="domain" description="GST N-terminal" evidence="2">
    <location>
        <begin position="1"/>
        <end position="82"/>
    </location>
</feature>
<gene>
    <name evidence="4" type="ORF">ILUMI_25247</name>
</gene>
<dbReference type="SUPFAM" id="SSF47616">
    <property type="entry name" value="GST C-terminal domain-like"/>
    <property type="match status" value="1"/>
</dbReference>
<dbReference type="InterPro" id="IPR036249">
    <property type="entry name" value="Thioredoxin-like_sf"/>
</dbReference>
<dbReference type="SUPFAM" id="SSF52833">
    <property type="entry name" value="Thioredoxin-like"/>
    <property type="match status" value="1"/>
</dbReference>
<dbReference type="SFLD" id="SFLDS00019">
    <property type="entry name" value="Glutathione_Transferase_(cytos"/>
    <property type="match status" value="1"/>
</dbReference>
<dbReference type="SFLD" id="SFLDG01153">
    <property type="entry name" value="Main.4:_Theta-like"/>
    <property type="match status" value="1"/>
</dbReference>
<dbReference type="Gene3D" id="3.40.30.10">
    <property type="entry name" value="Glutaredoxin"/>
    <property type="match status" value="1"/>
</dbReference>
<dbReference type="GO" id="GO:0006749">
    <property type="term" value="P:glutathione metabolic process"/>
    <property type="evidence" value="ECO:0007669"/>
    <property type="project" value="TreeGrafter"/>
</dbReference>
<organism evidence="4 5">
    <name type="scientific">Ignelater luminosus</name>
    <name type="common">Cucubano</name>
    <name type="synonym">Pyrophorus luminosus</name>
    <dbReference type="NCBI Taxonomy" id="2038154"/>
    <lineage>
        <taxon>Eukaryota</taxon>
        <taxon>Metazoa</taxon>
        <taxon>Ecdysozoa</taxon>
        <taxon>Arthropoda</taxon>
        <taxon>Hexapoda</taxon>
        <taxon>Insecta</taxon>
        <taxon>Pterygota</taxon>
        <taxon>Neoptera</taxon>
        <taxon>Endopterygota</taxon>
        <taxon>Coleoptera</taxon>
        <taxon>Polyphaga</taxon>
        <taxon>Elateriformia</taxon>
        <taxon>Elateroidea</taxon>
        <taxon>Elateridae</taxon>
        <taxon>Agrypninae</taxon>
        <taxon>Pyrophorini</taxon>
        <taxon>Ignelater</taxon>
    </lineage>
</organism>
<sequence>MTIDLYYSPGSAHCRAVLLTAKLLRVDLNLKHLDIPKKEQLAPEFVKLNPQHTVPTLVDNGFVIWESNAIITYLVENYGKDESLYPKDPKQRALIIQKLYFDQGTLYHRFADYYYPIFLTNAIPDPAKHAKMEEAFKFLDTFLEGHEFVVGNNLTVADIPLIATVTTYEASRFDLSPYKNVIGWYSRVKEVLPGFDEITGKEIMTKMYEPFFKTKK</sequence>
<dbReference type="InterPro" id="IPR010987">
    <property type="entry name" value="Glutathione-S-Trfase_C-like"/>
</dbReference>
<dbReference type="OrthoDB" id="2309723at2759"/>
<dbReference type="InterPro" id="IPR040079">
    <property type="entry name" value="Glutathione_S-Trfase"/>
</dbReference>
<dbReference type="AlphaFoldDB" id="A0A8K0G043"/>
<dbReference type="Gene3D" id="1.20.1050.10">
    <property type="match status" value="1"/>
</dbReference>
<dbReference type="InterPro" id="IPR036282">
    <property type="entry name" value="Glutathione-S-Trfase_C_sf"/>
</dbReference>
<comment type="caution">
    <text evidence="4">The sequence shown here is derived from an EMBL/GenBank/DDBJ whole genome shotgun (WGS) entry which is preliminary data.</text>
</comment>
<name>A0A8K0G043_IGNLU</name>
<dbReference type="PROSITE" id="PS50404">
    <property type="entry name" value="GST_NTER"/>
    <property type="match status" value="1"/>
</dbReference>
<feature type="domain" description="GST C-terminal" evidence="3">
    <location>
        <begin position="88"/>
        <end position="207"/>
    </location>
</feature>
<evidence type="ECO:0000256" key="1">
    <source>
        <dbReference type="ARBA" id="ARBA00011738"/>
    </source>
</evidence>